<dbReference type="EMBL" id="CAKLCB010000073">
    <property type="protein sequence ID" value="CAH0514522.1"/>
    <property type="molecule type" value="Genomic_DNA"/>
</dbReference>
<evidence type="ECO:0000313" key="1">
    <source>
        <dbReference type="EMBL" id="CAH0514522.1"/>
    </source>
</evidence>
<comment type="caution">
    <text evidence="1">The sequence shown here is derived from an EMBL/GenBank/DDBJ whole genome shotgun (WGS) entry which is preliminary data.</text>
</comment>
<evidence type="ECO:0000313" key="2">
    <source>
        <dbReference type="Proteomes" id="UP001158986"/>
    </source>
</evidence>
<protein>
    <recommendedName>
        <fullName evidence="3">Anaphase-promoting complex subunit 4 WD40 domain-containing protein</fullName>
    </recommendedName>
</protein>
<keyword evidence="2" id="KW-1185">Reference proteome</keyword>
<organism evidence="1 2">
    <name type="scientific">Peronospora belbahrii</name>
    <dbReference type="NCBI Taxonomy" id="622444"/>
    <lineage>
        <taxon>Eukaryota</taxon>
        <taxon>Sar</taxon>
        <taxon>Stramenopiles</taxon>
        <taxon>Oomycota</taxon>
        <taxon>Peronosporomycetes</taxon>
        <taxon>Peronosporales</taxon>
        <taxon>Peronosporaceae</taxon>
        <taxon>Peronospora</taxon>
    </lineage>
</organism>
<evidence type="ECO:0008006" key="3">
    <source>
        <dbReference type="Google" id="ProtNLM"/>
    </source>
</evidence>
<accession>A0ABN8CND7</accession>
<name>A0ABN8CND7_9STRA</name>
<reference evidence="1 2" key="1">
    <citation type="submission" date="2021-11" db="EMBL/GenBank/DDBJ databases">
        <authorList>
            <person name="Islam A."/>
            <person name="Islam S."/>
            <person name="Flora M.S."/>
            <person name="Rahman M."/>
            <person name="Ziaur R.M."/>
            <person name="Epstein J.H."/>
            <person name="Hassan M."/>
            <person name="Klassen M."/>
            <person name="Woodard K."/>
            <person name="Webb A."/>
            <person name="Webby R.J."/>
            <person name="El Zowalaty M.E."/>
        </authorList>
    </citation>
    <scope>NUCLEOTIDE SEQUENCE [LARGE SCALE GENOMIC DNA]</scope>
    <source>
        <strain evidence="1">Pbs1</strain>
    </source>
</reference>
<sequence length="114" mass="13268">MSLRLQVKLMELLRYGIWRSIQKIQQFRVDADVMDMEASRNGTILTIAAGKQVYFYDAKVTSLLFSIHFQCQFLLQRKEGHHCIRLKNKFVAGGSDTWVRVFEDSESGELLETH</sequence>
<gene>
    <name evidence="1" type="ORF">PBS001_LOCUS1271</name>
</gene>
<proteinExistence type="predicted"/>
<dbReference type="Proteomes" id="UP001158986">
    <property type="component" value="Unassembled WGS sequence"/>
</dbReference>